<sequence length="73" mass="8443">MRRYGEKSWTSSDGNHKVTVWKEGREVKGTVFERKTGKTRSLSDAVSIDRDHPYFPSEVSENLNRLIEEVTKS</sequence>
<evidence type="ECO:0000313" key="3">
    <source>
        <dbReference type="Proteomes" id="UP000037269"/>
    </source>
</evidence>
<accession>A0A0D1YNR0</accession>
<dbReference type="AlphaFoldDB" id="A0A0D1YNR0"/>
<protein>
    <submittedName>
        <fullName evidence="1">Uncharacterized protein</fullName>
    </submittedName>
</protein>
<name>A0A0D1YNR0_ANEMI</name>
<dbReference type="PATRIC" id="fig|47500.8.peg.5167"/>
<evidence type="ECO:0000313" key="1">
    <source>
        <dbReference type="EMBL" id="KON90524.1"/>
    </source>
</evidence>
<dbReference type="EMBL" id="LGUG01000012">
    <property type="protein sequence ID" value="KON90524.1"/>
    <property type="molecule type" value="Genomic_DNA"/>
</dbReference>
<evidence type="ECO:0000313" key="2">
    <source>
        <dbReference type="EMBL" id="SDJ76997.1"/>
    </source>
</evidence>
<dbReference type="GeneID" id="42309177"/>
<keyword evidence="3" id="KW-1185">Reference proteome</keyword>
<dbReference type="EMBL" id="FNED01000028">
    <property type="protein sequence ID" value="SDJ76997.1"/>
    <property type="molecule type" value="Genomic_DNA"/>
</dbReference>
<reference evidence="2 4" key="2">
    <citation type="submission" date="2016-10" db="EMBL/GenBank/DDBJ databases">
        <authorList>
            <person name="de Groot N.N."/>
        </authorList>
    </citation>
    <scope>NUCLEOTIDE SEQUENCE [LARGE SCALE GENOMIC DNA]</scope>
    <source>
        <strain evidence="2 4">DSM 2895</strain>
    </source>
</reference>
<dbReference type="RefSeq" id="WP_043063227.1">
    <property type="nucleotide sequence ID" value="NZ_BJOA01000092.1"/>
</dbReference>
<organism evidence="1 3">
    <name type="scientific">Aneurinibacillus migulanus</name>
    <name type="common">Bacillus migulanus</name>
    <dbReference type="NCBI Taxonomy" id="47500"/>
    <lineage>
        <taxon>Bacteria</taxon>
        <taxon>Bacillati</taxon>
        <taxon>Bacillota</taxon>
        <taxon>Bacilli</taxon>
        <taxon>Bacillales</taxon>
        <taxon>Paenibacillaceae</taxon>
        <taxon>Aneurinibacillus group</taxon>
        <taxon>Aneurinibacillus</taxon>
    </lineage>
</organism>
<evidence type="ECO:0000313" key="4">
    <source>
        <dbReference type="Proteomes" id="UP000182836"/>
    </source>
</evidence>
<dbReference type="Proteomes" id="UP000182836">
    <property type="component" value="Unassembled WGS sequence"/>
</dbReference>
<reference evidence="1 3" key="1">
    <citation type="submission" date="2015-07" db="EMBL/GenBank/DDBJ databases">
        <title>Fjat-14205 dsm 2895.</title>
        <authorList>
            <person name="Liu B."/>
            <person name="Wang J."/>
            <person name="Zhu Y."/>
            <person name="Liu G."/>
            <person name="Chen Q."/>
            <person name="Chen Z."/>
            <person name="Lan J."/>
            <person name="Che J."/>
            <person name="Ge C."/>
            <person name="Shi H."/>
            <person name="Pan Z."/>
            <person name="Liu X."/>
        </authorList>
    </citation>
    <scope>NUCLEOTIDE SEQUENCE [LARGE SCALE GENOMIC DNA]</scope>
    <source>
        <strain evidence="1 3">DSM 2895</strain>
    </source>
</reference>
<gene>
    <name evidence="1" type="ORF">AF333_29025</name>
    <name evidence="2" type="ORF">SAMN04487909_12824</name>
</gene>
<proteinExistence type="predicted"/>
<dbReference type="Proteomes" id="UP000037269">
    <property type="component" value="Unassembled WGS sequence"/>
</dbReference>